<proteinExistence type="predicted"/>
<name>A0A8X6LPX4_TRICU</name>
<keyword evidence="2" id="KW-1185">Reference proteome</keyword>
<sequence>MLEAGSSRRKSLFGRKSCMVWSPDCDNSLNYRPAKRNSQEALLFYFRLRRGKKTVESHRLLWELWSINFSFEYWFRRLKSSDIDTDDKERESQKRLKMQNWWHYLAKPTVSLHPKPRE</sequence>
<protein>
    <submittedName>
        <fullName evidence="1">Uncharacterized protein</fullName>
    </submittedName>
</protein>
<dbReference type="EMBL" id="BMAO01027513">
    <property type="protein sequence ID" value="GFR17725.1"/>
    <property type="molecule type" value="Genomic_DNA"/>
</dbReference>
<dbReference type="Proteomes" id="UP000887116">
    <property type="component" value="Unassembled WGS sequence"/>
</dbReference>
<gene>
    <name evidence="1" type="ORF">TNCT_709381</name>
</gene>
<evidence type="ECO:0000313" key="1">
    <source>
        <dbReference type="EMBL" id="GFR17725.1"/>
    </source>
</evidence>
<evidence type="ECO:0000313" key="2">
    <source>
        <dbReference type="Proteomes" id="UP000887116"/>
    </source>
</evidence>
<comment type="caution">
    <text evidence="1">The sequence shown here is derived from an EMBL/GenBank/DDBJ whole genome shotgun (WGS) entry which is preliminary data.</text>
</comment>
<reference evidence="1" key="1">
    <citation type="submission" date="2020-07" db="EMBL/GenBank/DDBJ databases">
        <title>Multicomponent nature underlies the extraordinary mechanical properties of spider dragline silk.</title>
        <authorList>
            <person name="Kono N."/>
            <person name="Nakamura H."/>
            <person name="Mori M."/>
            <person name="Yoshida Y."/>
            <person name="Ohtoshi R."/>
            <person name="Malay A.D."/>
            <person name="Moran D.A.P."/>
            <person name="Tomita M."/>
            <person name="Numata K."/>
            <person name="Arakawa K."/>
        </authorList>
    </citation>
    <scope>NUCLEOTIDE SEQUENCE</scope>
</reference>
<dbReference type="AlphaFoldDB" id="A0A8X6LPX4"/>
<organism evidence="1 2">
    <name type="scientific">Trichonephila clavata</name>
    <name type="common">Joro spider</name>
    <name type="synonym">Nephila clavata</name>
    <dbReference type="NCBI Taxonomy" id="2740835"/>
    <lineage>
        <taxon>Eukaryota</taxon>
        <taxon>Metazoa</taxon>
        <taxon>Ecdysozoa</taxon>
        <taxon>Arthropoda</taxon>
        <taxon>Chelicerata</taxon>
        <taxon>Arachnida</taxon>
        <taxon>Araneae</taxon>
        <taxon>Araneomorphae</taxon>
        <taxon>Entelegynae</taxon>
        <taxon>Araneoidea</taxon>
        <taxon>Nephilidae</taxon>
        <taxon>Trichonephila</taxon>
    </lineage>
</organism>
<accession>A0A8X6LPX4</accession>